<evidence type="ECO:0000313" key="2">
    <source>
        <dbReference type="EMBL" id="EHP30328.1"/>
    </source>
</evidence>
<dbReference type="OrthoDB" id="5334856at2"/>
<dbReference type="PATRIC" id="fig|929558.5.peg.1800"/>
<keyword evidence="1" id="KW-0732">Signal</keyword>
<comment type="caution">
    <text evidence="2">The sequence shown here is derived from an EMBL/GenBank/DDBJ whole genome shotgun (WGS) entry which is preliminary data.</text>
</comment>
<accession>B6BIH3</accession>
<feature type="signal peptide" evidence="1">
    <location>
        <begin position="1"/>
        <end position="21"/>
    </location>
</feature>
<organism evidence="2 3">
    <name type="scientific">Sulfurimonas gotlandica (strain DSM 19862 / JCM 16533 / GD1)</name>
    <dbReference type="NCBI Taxonomy" id="929558"/>
    <lineage>
        <taxon>Bacteria</taxon>
        <taxon>Pseudomonadati</taxon>
        <taxon>Campylobacterota</taxon>
        <taxon>Epsilonproteobacteria</taxon>
        <taxon>Campylobacterales</taxon>
        <taxon>Sulfurimonadaceae</taxon>
        <taxon>Sulfurimonas</taxon>
    </lineage>
</organism>
<gene>
    <name evidence="2" type="ORF">SMGD1_1805</name>
</gene>
<dbReference type="STRING" id="929558.SMGD1_1805"/>
<name>B6BIH3_SULGG</name>
<reference evidence="2 3" key="1">
    <citation type="journal article" date="2012" name="Proc. Natl. Acad. Sci. U.S.A.">
        <title>Genome and physiology of a model Epsilonproteobacterium responsible for sulfide detoxification in marine oxygen depletion zones.</title>
        <authorList>
            <person name="Grote J."/>
            <person name="Schott T."/>
            <person name="Bruckner C.G."/>
            <person name="Glockner F.O."/>
            <person name="Jost G."/>
            <person name="Teeling H."/>
            <person name="Labrenz M."/>
            <person name="Jurgens K."/>
        </authorList>
    </citation>
    <scope>NUCLEOTIDE SEQUENCE [LARGE SCALE GENOMIC DNA]</scope>
    <source>
        <strain evidence="2 3">GD1</strain>
    </source>
</reference>
<evidence type="ECO:0000313" key="3">
    <source>
        <dbReference type="Proteomes" id="UP000006431"/>
    </source>
</evidence>
<protein>
    <submittedName>
        <fullName evidence="2">Putative outer membrane protein</fullName>
    </submittedName>
</protein>
<proteinExistence type="predicted"/>
<dbReference type="RefSeq" id="WP_008336365.1">
    <property type="nucleotide sequence ID" value="NZ_AFRZ01000001.1"/>
</dbReference>
<evidence type="ECO:0000256" key="1">
    <source>
        <dbReference type="SAM" id="SignalP"/>
    </source>
</evidence>
<dbReference type="EMBL" id="AFRZ01000001">
    <property type="protein sequence ID" value="EHP30328.1"/>
    <property type="molecule type" value="Genomic_DNA"/>
</dbReference>
<sequence length="198" mass="21576">MVKKLSKVIVATLLVASSLTAELTDNSMYKFNINSLIGFEAGYSGFDYERTTSGVTDARETVNINHGGIKIGAESENYRLFLSARAFDGGDFDYARAYGVEVQYLLNFSKMANVYFGVNAGKVDMRFADKTNNKTVKLSNGYMGGDVGVNVHLGKSADFEVGARLMSLNASATDGAVTYDFDNIVTGYASIIFKYQMD</sequence>
<dbReference type="AlphaFoldDB" id="B6BIH3"/>
<dbReference type="Proteomes" id="UP000006431">
    <property type="component" value="Unassembled WGS sequence"/>
</dbReference>
<keyword evidence="3" id="KW-1185">Reference proteome</keyword>
<dbReference type="HOGENOM" id="CLU_1377499_0_0_7"/>
<feature type="chain" id="PRO_5002843009" evidence="1">
    <location>
        <begin position="22"/>
        <end position="198"/>
    </location>
</feature>
<accession>H1FVL5</accession>
<dbReference type="Gene3D" id="2.40.160.20">
    <property type="match status" value="1"/>
</dbReference>